<evidence type="ECO:0000256" key="6">
    <source>
        <dbReference type="SAM" id="Phobius"/>
    </source>
</evidence>
<proteinExistence type="predicted"/>
<dbReference type="GO" id="GO:0003824">
    <property type="term" value="F:catalytic activity"/>
    <property type="evidence" value="ECO:0007669"/>
    <property type="project" value="UniProtKB-ARBA"/>
</dbReference>
<dbReference type="Pfam" id="PF00990">
    <property type="entry name" value="GGDEF"/>
    <property type="match status" value="1"/>
</dbReference>
<dbReference type="InterPro" id="IPR029787">
    <property type="entry name" value="Nucleotide_cyclase"/>
</dbReference>
<comment type="caution">
    <text evidence="11">The sequence shown here is derived from an EMBL/GenBank/DDBJ whole genome shotgun (WGS) entry which is preliminary data.</text>
</comment>
<dbReference type="PROSITE" id="PS50887">
    <property type="entry name" value="GGDEF"/>
    <property type="match status" value="1"/>
</dbReference>
<dbReference type="NCBIfam" id="TIGR00229">
    <property type="entry name" value="sensory_box"/>
    <property type="match status" value="1"/>
</dbReference>
<evidence type="ECO:0000259" key="7">
    <source>
        <dbReference type="PROSITE" id="PS50112"/>
    </source>
</evidence>
<dbReference type="SMART" id="SM01079">
    <property type="entry name" value="CHASE"/>
    <property type="match status" value="1"/>
</dbReference>
<protein>
    <submittedName>
        <fullName evidence="11">EAL domain</fullName>
    </submittedName>
</protein>
<dbReference type="PROSITE" id="PS50112">
    <property type="entry name" value="PAS"/>
    <property type="match status" value="1"/>
</dbReference>
<organism evidence="11 12">
    <name type="scientific">Marinobacter excellens HL-55</name>
    <dbReference type="NCBI Taxonomy" id="1305731"/>
    <lineage>
        <taxon>Bacteria</taxon>
        <taxon>Pseudomonadati</taxon>
        <taxon>Pseudomonadota</taxon>
        <taxon>Gammaproteobacteria</taxon>
        <taxon>Pseudomonadales</taxon>
        <taxon>Marinobacteraceae</taxon>
        <taxon>Marinobacter</taxon>
    </lineage>
</organism>
<dbReference type="Pfam" id="PF00563">
    <property type="entry name" value="EAL"/>
    <property type="match status" value="1"/>
</dbReference>
<dbReference type="SUPFAM" id="SSF55785">
    <property type="entry name" value="PYP-like sensor domain (PAS domain)"/>
    <property type="match status" value="1"/>
</dbReference>
<dbReference type="GO" id="GO:0016020">
    <property type="term" value="C:membrane"/>
    <property type="evidence" value="ECO:0007669"/>
    <property type="project" value="UniProtKB-SubCell"/>
</dbReference>
<dbReference type="NCBIfam" id="TIGR00254">
    <property type="entry name" value="GGDEF"/>
    <property type="match status" value="1"/>
</dbReference>
<evidence type="ECO:0000256" key="1">
    <source>
        <dbReference type="ARBA" id="ARBA00001946"/>
    </source>
</evidence>
<dbReference type="InterPro" id="IPR001633">
    <property type="entry name" value="EAL_dom"/>
</dbReference>
<accession>A0A0P7Z3B5</accession>
<dbReference type="SMART" id="SM00091">
    <property type="entry name" value="PAS"/>
    <property type="match status" value="1"/>
</dbReference>
<dbReference type="Gene3D" id="3.30.450.350">
    <property type="entry name" value="CHASE domain"/>
    <property type="match status" value="1"/>
</dbReference>
<dbReference type="SMART" id="SM00267">
    <property type="entry name" value="GGDEF"/>
    <property type="match status" value="1"/>
</dbReference>
<dbReference type="SMART" id="SM00052">
    <property type="entry name" value="EAL"/>
    <property type="match status" value="1"/>
</dbReference>
<dbReference type="Proteomes" id="UP000050416">
    <property type="component" value="Unassembled WGS sequence"/>
</dbReference>
<evidence type="ECO:0000256" key="3">
    <source>
        <dbReference type="ARBA" id="ARBA00022692"/>
    </source>
</evidence>
<evidence type="ECO:0000256" key="5">
    <source>
        <dbReference type="ARBA" id="ARBA00023136"/>
    </source>
</evidence>
<evidence type="ECO:0000256" key="2">
    <source>
        <dbReference type="ARBA" id="ARBA00004370"/>
    </source>
</evidence>
<feature type="domain" description="PAS" evidence="7">
    <location>
        <begin position="354"/>
        <end position="424"/>
    </location>
</feature>
<feature type="domain" description="GGDEF" evidence="10">
    <location>
        <begin position="512"/>
        <end position="645"/>
    </location>
</feature>
<dbReference type="CDD" id="cd00130">
    <property type="entry name" value="PAS"/>
    <property type="match status" value="1"/>
</dbReference>
<dbReference type="FunFam" id="3.30.70.270:FF:000001">
    <property type="entry name" value="Diguanylate cyclase domain protein"/>
    <property type="match status" value="1"/>
</dbReference>
<dbReference type="InterPro" id="IPR000014">
    <property type="entry name" value="PAS"/>
</dbReference>
<sequence>MERTVAMTTNKELPLRKLLQFRYAWIAWLVFLVAVAATLLLWQVSIRLVEDRTEARFRTQSLQLKTAIEERLLNYEQVLAGSSGLFSVAGDVTRDQWREYVDKIDLDRYYPGIQGIGFVQRIGVRDMADHIASVRAEGVYNYLVKPLGTGPYYYPMVYLEPGTHRNRQALGYDVFSDPVHRIAMEKARDQAVPTVTGSVVLVQEALAEDQAGFLMYYPVYQGGEIPDIRAERRMMLTGYVFSAFRMNNLIDGIVGLISPFLDVRIYDSGVVGRDTLMYGSNLGSLDDDFSFEMGQTISHGGREWLLQTRSTPAFDFLAADPRPPIVLGSGLAISLLLCLFVLALIRSRLIAQISAGRYRAITEGAANVTLVMDRQGVPLYASPSSRDILGFSPDIVDTLVFEELVHQDDWLALQRGFGEAIRAPGKQMPVVRARIRDAEGQWRDMEGTYTAMLSVPGVNGVVLSLRDLTQLKAAQSELHRLAFYDPLTGLANRQLFRDRLSHVVRRCRRSGEPAALMFLDLDGFKRINDTLGHDAGDELLQQVASWLEGCVREEDSVARLGGDEFVVLLSQISGPDAATKVAETILRRLCQRIRLNDHEVGITVSIGITMIPHDSEDTGTLMKYADLAMYRAKELGRNNYQFFTPAMNIKAARRLLQQEELATALDGDRFVLHYQPKIDLVSQRVIGVEAFLRWHHPEKGLVSAQQFINLAEETGLIIRLGELALRQACIQVQALERAGFESLKMAVNLSVRQLTDSGFLDMIRQVITETGVSPERLELEMPAELLNEDPRMLRELLVSLNDLGVCLILDDFGTGSCSLVALQQLPLDVIKIDHRFIRDIPYNVSATDVASAVIALAKKLHLTVVAEGVETLQQLSFLKSAGCAQCQGNLFSYPLDEDALIGFLIRQYEKPLIS</sequence>
<reference evidence="11 12" key="1">
    <citation type="submission" date="2015-09" db="EMBL/GenBank/DDBJ databases">
        <title>Identification and resolution of microdiversity through metagenomic sequencing of parallel consortia.</title>
        <authorList>
            <person name="Nelson W.C."/>
            <person name="Romine M.F."/>
            <person name="Lindemann S.R."/>
        </authorList>
    </citation>
    <scope>NUCLEOTIDE SEQUENCE [LARGE SCALE GENOMIC DNA]</scope>
    <source>
        <strain evidence="11">HL-55</strain>
    </source>
</reference>
<comment type="cofactor">
    <cofactor evidence="1">
        <name>Mg(2+)</name>
        <dbReference type="ChEBI" id="CHEBI:18420"/>
    </cofactor>
</comment>
<dbReference type="SUPFAM" id="SSF55073">
    <property type="entry name" value="Nucleotide cyclase"/>
    <property type="match status" value="1"/>
</dbReference>
<evidence type="ECO:0000259" key="8">
    <source>
        <dbReference type="PROSITE" id="PS50839"/>
    </source>
</evidence>
<dbReference type="Pfam" id="PF03924">
    <property type="entry name" value="CHASE"/>
    <property type="match status" value="1"/>
</dbReference>
<evidence type="ECO:0000259" key="9">
    <source>
        <dbReference type="PROSITE" id="PS50883"/>
    </source>
</evidence>
<keyword evidence="4 6" id="KW-1133">Transmembrane helix</keyword>
<dbReference type="InterPro" id="IPR006189">
    <property type="entry name" value="CHASE_dom"/>
</dbReference>
<evidence type="ECO:0000256" key="4">
    <source>
        <dbReference type="ARBA" id="ARBA00022989"/>
    </source>
</evidence>
<dbReference type="InterPro" id="IPR035919">
    <property type="entry name" value="EAL_sf"/>
</dbReference>
<evidence type="ECO:0000313" key="12">
    <source>
        <dbReference type="Proteomes" id="UP000050416"/>
    </source>
</evidence>
<dbReference type="Gene3D" id="3.30.450.20">
    <property type="entry name" value="PAS domain"/>
    <property type="match status" value="1"/>
</dbReference>
<dbReference type="CDD" id="cd01948">
    <property type="entry name" value="EAL"/>
    <property type="match status" value="1"/>
</dbReference>
<dbReference type="AlphaFoldDB" id="A0A0P7Z3B5"/>
<evidence type="ECO:0000313" key="11">
    <source>
        <dbReference type="EMBL" id="KPQ28851.1"/>
    </source>
</evidence>
<dbReference type="Gene3D" id="3.30.70.270">
    <property type="match status" value="1"/>
</dbReference>
<dbReference type="Gene3D" id="3.20.20.450">
    <property type="entry name" value="EAL domain"/>
    <property type="match status" value="1"/>
</dbReference>
<dbReference type="InterPro" id="IPR042240">
    <property type="entry name" value="CHASE_sf"/>
</dbReference>
<dbReference type="STRING" id="1305731.GCA_000934705_02056"/>
<keyword evidence="5 6" id="KW-0472">Membrane</keyword>
<dbReference type="PROSITE" id="PS50839">
    <property type="entry name" value="CHASE"/>
    <property type="match status" value="1"/>
</dbReference>
<dbReference type="PATRIC" id="fig|1305731.5.peg.168"/>
<dbReference type="PANTHER" id="PTHR44757">
    <property type="entry name" value="DIGUANYLATE CYCLASE DGCP"/>
    <property type="match status" value="1"/>
</dbReference>
<gene>
    <name evidence="11" type="ORF">HLUCCX14_09120</name>
</gene>
<dbReference type="PROSITE" id="PS50883">
    <property type="entry name" value="EAL"/>
    <property type="match status" value="1"/>
</dbReference>
<feature type="transmembrane region" description="Helical" evidence="6">
    <location>
        <begin position="21"/>
        <end position="42"/>
    </location>
</feature>
<feature type="domain" description="CHASE" evidence="8">
    <location>
        <begin position="151"/>
        <end position="307"/>
    </location>
</feature>
<dbReference type="GO" id="GO:0007165">
    <property type="term" value="P:signal transduction"/>
    <property type="evidence" value="ECO:0007669"/>
    <property type="project" value="UniProtKB-ARBA"/>
</dbReference>
<dbReference type="SUPFAM" id="SSF141868">
    <property type="entry name" value="EAL domain-like"/>
    <property type="match status" value="1"/>
</dbReference>
<dbReference type="InterPro" id="IPR000160">
    <property type="entry name" value="GGDEF_dom"/>
</dbReference>
<dbReference type="PANTHER" id="PTHR44757:SF2">
    <property type="entry name" value="BIOFILM ARCHITECTURE MAINTENANCE PROTEIN MBAA"/>
    <property type="match status" value="1"/>
</dbReference>
<evidence type="ECO:0000259" key="10">
    <source>
        <dbReference type="PROSITE" id="PS50887"/>
    </source>
</evidence>
<dbReference type="CDD" id="cd01949">
    <property type="entry name" value="GGDEF"/>
    <property type="match status" value="1"/>
</dbReference>
<feature type="domain" description="EAL" evidence="9">
    <location>
        <begin position="654"/>
        <end position="908"/>
    </location>
</feature>
<dbReference type="InterPro" id="IPR052155">
    <property type="entry name" value="Biofilm_reg_signaling"/>
</dbReference>
<comment type="subcellular location">
    <subcellularLocation>
        <location evidence="2">Membrane</location>
    </subcellularLocation>
</comment>
<dbReference type="InterPro" id="IPR035965">
    <property type="entry name" value="PAS-like_dom_sf"/>
</dbReference>
<dbReference type="InterPro" id="IPR043128">
    <property type="entry name" value="Rev_trsase/Diguanyl_cyclase"/>
</dbReference>
<dbReference type="EMBL" id="LJZQ01000011">
    <property type="protein sequence ID" value="KPQ28851.1"/>
    <property type="molecule type" value="Genomic_DNA"/>
</dbReference>
<name>A0A0P7Z3B5_9GAMM</name>
<keyword evidence="3 6" id="KW-0812">Transmembrane</keyword>